<dbReference type="HOGENOM" id="CLU_1914714_0_0_10"/>
<protein>
    <submittedName>
        <fullName evidence="2">Uncharacterized protein</fullName>
    </submittedName>
</protein>
<feature type="transmembrane region" description="Helical" evidence="1">
    <location>
        <begin position="9"/>
        <end position="28"/>
    </location>
</feature>
<dbReference type="KEGG" id="nmf:NMS_1865"/>
<dbReference type="OrthoDB" id="7433042at2"/>
<evidence type="ECO:0000256" key="1">
    <source>
        <dbReference type="SAM" id="Phobius"/>
    </source>
</evidence>
<dbReference type="RefSeq" id="WP_041496399.1">
    <property type="nucleotide sequence ID" value="NZ_AP014548.1"/>
</dbReference>
<dbReference type="STRING" id="1454201.NMS_1865"/>
<evidence type="ECO:0000313" key="3">
    <source>
        <dbReference type="Proteomes" id="UP000031760"/>
    </source>
</evidence>
<accession>W8VQS9</accession>
<feature type="transmembrane region" description="Helical" evidence="1">
    <location>
        <begin position="107"/>
        <end position="126"/>
    </location>
</feature>
<keyword evidence="1" id="KW-1133">Transmembrane helix</keyword>
<name>W8VQS9_9FLAO</name>
<sequence length="137" mass="15613">MTNSTITKGFIVSGVMNTLGVLIFTKGFTNNVIPETDPVVMSYFGLLMIMVWGLAFIAVARIFDKVKWLVGVFVLEKLAYVIAYSYWISNHSLLDVYDQDVMAGLFYSVYGLNDFMFMLFFSYVFFKIKSSPETLAR</sequence>
<dbReference type="EMBL" id="AP014548">
    <property type="protein sequence ID" value="BAO55874.1"/>
    <property type="molecule type" value="Genomic_DNA"/>
</dbReference>
<feature type="transmembrane region" description="Helical" evidence="1">
    <location>
        <begin position="40"/>
        <end position="59"/>
    </location>
</feature>
<dbReference type="AlphaFoldDB" id="W8VQS9"/>
<keyword evidence="1" id="KW-0472">Membrane</keyword>
<evidence type="ECO:0000313" key="2">
    <source>
        <dbReference type="EMBL" id="BAO55874.1"/>
    </source>
</evidence>
<keyword evidence="3" id="KW-1185">Reference proteome</keyword>
<reference evidence="2 3" key="1">
    <citation type="journal article" date="2014" name="Proc. Natl. Acad. Sci. U.S.A.">
        <title>Functional characterization of flavobacteria rhodopsins reveals a unique class of light-driven chloride pump in bacteria.</title>
        <authorList>
            <person name="Yoshizawa S."/>
            <person name="Kumagai Y."/>
            <person name="Kim H."/>
            <person name="Ogura Y."/>
            <person name="Hayashi T."/>
            <person name="Iwasaki W."/>
            <person name="DeLong E.F."/>
            <person name="Kogure K."/>
        </authorList>
    </citation>
    <scope>NUCLEOTIDE SEQUENCE [LARGE SCALE GENOMIC DNA]</scope>
    <source>
        <strain evidence="2 3">S1-08</strain>
    </source>
</reference>
<proteinExistence type="predicted"/>
<feature type="transmembrane region" description="Helical" evidence="1">
    <location>
        <begin position="66"/>
        <end position="87"/>
    </location>
</feature>
<dbReference type="Proteomes" id="UP000031760">
    <property type="component" value="Chromosome"/>
</dbReference>
<keyword evidence="1" id="KW-0812">Transmembrane</keyword>
<gene>
    <name evidence="2" type="ORF">NMS_1865</name>
</gene>
<organism evidence="2 3">
    <name type="scientific">Nonlabens marinus S1-08</name>
    <dbReference type="NCBI Taxonomy" id="1454201"/>
    <lineage>
        <taxon>Bacteria</taxon>
        <taxon>Pseudomonadati</taxon>
        <taxon>Bacteroidota</taxon>
        <taxon>Flavobacteriia</taxon>
        <taxon>Flavobacteriales</taxon>
        <taxon>Flavobacteriaceae</taxon>
        <taxon>Nonlabens</taxon>
    </lineage>
</organism>